<accession>A0A2P6NUU6</accession>
<dbReference type="AlphaFoldDB" id="A0A2P6NUU6"/>
<evidence type="ECO:0000313" key="2">
    <source>
        <dbReference type="Proteomes" id="UP000241769"/>
    </source>
</evidence>
<proteinExistence type="predicted"/>
<reference evidence="1 2" key="1">
    <citation type="journal article" date="2018" name="Genome Biol. Evol.">
        <title>Multiple Roots of Fruiting Body Formation in Amoebozoa.</title>
        <authorList>
            <person name="Hillmann F."/>
            <person name="Forbes G."/>
            <person name="Novohradska S."/>
            <person name="Ferling I."/>
            <person name="Riege K."/>
            <person name="Groth M."/>
            <person name="Westermann M."/>
            <person name="Marz M."/>
            <person name="Spaller T."/>
            <person name="Winckler T."/>
            <person name="Schaap P."/>
            <person name="Glockner G."/>
        </authorList>
    </citation>
    <scope>NUCLEOTIDE SEQUENCE [LARGE SCALE GENOMIC DNA]</scope>
    <source>
        <strain evidence="1 2">Jena</strain>
    </source>
</reference>
<comment type="caution">
    <text evidence="1">The sequence shown here is derived from an EMBL/GenBank/DDBJ whole genome shotgun (WGS) entry which is preliminary data.</text>
</comment>
<sequence length="291" mass="32430">MLQKDVVPTAYFQLEQSVADGYNPTIDNALLLPDEDQLMTFSVTNDVTYTDENETIEWIYGDLPLVIAVPHGGYLLSQSQEGKKPFQVPTRASGCHEQKEFGGTPHLILCRLHRSQVDMNRGEMDASDTSEENDRSVGLFLDLHGQSHDPRHQIGYIIRGVIYNEKTDDEIDVDDHLTNTCSIRGSLNNKTLSAALRGQKSLGSLLEDNGYSSVPSPAHPSPGTVPYFNGGYCTATYGSSTTNKQERSRMSSIQIESSYLGVRDSEDNRRKFAESLAVVMKSWMIEYIHSK</sequence>
<protein>
    <submittedName>
        <fullName evidence="1">N-formylglutamate amidohydrolase</fullName>
    </submittedName>
</protein>
<keyword evidence="2" id="KW-1185">Reference proteome</keyword>
<dbReference type="InParanoid" id="A0A2P6NUU6"/>
<dbReference type="GO" id="GO:0016787">
    <property type="term" value="F:hydrolase activity"/>
    <property type="evidence" value="ECO:0007669"/>
    <property type="project" value="UniProtKB-KW"/>
</dbReference>
<dbReference type="Proteomes" id="UP000241769">
    <property type="component" value="Unassembled WGS sequence"/>
</dbReference>
<evidence type="ECO:0000313" key="1">
    <source>
        <dbReference type="EMBL" id="PRP87744.1"/>
    </source>
</evidence>
<gene>
    <name evidence="1" type="ORF">PROFUN_02444</name>
</gene>
<name>A0A2P6NUU6_9EUKA</name>
<organism evidence="1 2">
    <name type="scientific">Planoprotostelium fungivorum</name>
    <dbReference type="NCBI Taxonomy" id="1890364"/>
    <lineage>
        <taxon>Eukaryota</taxon>
        <taxon>Amoebozoa</taxon>
        <taxon>Evosea</taxon>
        <taxon>Variosea</taxon>
        <taxon>Cavosteliida</taxon>
        <taxon>Cavosteliaceae</taxon>
        <taxon>Planoprotostelium</taxon>
    </lineage>
</organism>
<dbReference type="EMBL" id="MDYQ01000018">
    <property type="protein sequence ID" value="PRP87744.1"/>
    <property type="molecule type" value="Genomic_DNA"/>
</dbReference>
<keyword evidence="1" id="KW-0378">Hydrolase</keyword>
<dbReference type="OrthoDB" id="71260at2759"/>